<dbReference type="AlphaFoldDB" id="A0AAV7MVP0"/>
<comment type="caution">
    <text evidence="2">The sequence shown here is derived from an EMBL/GenBank/DDBJ whole genome shotgun (WGS) entry which is preliminary data.</text>
</comment>
<feature type="region of interest" description="Disordered" evidence="1">
    <location>
        <begin position="31"/>
        <end position="154"/>
    </location>
</feature>
<protein>
    <submittedName>
        <fullName evidence="2">Uncharacterized protein</fullName>
    </submittedName>
</protein>
<organism evidence="2 3">
    <name type="scientific">Pleurodeles waltl</name>
    <name type="common">Iberian ribbed newt</name>
    <dbReference type="NCBI Taxonomy" id="8319"/>
    <lineage>
        <taxon>Eukaryota</taxon>
        <taxon>Metazoa</taxon>
        <taxon>Chordata</taxon>
        <taxon>Craniata</taxon>
        <taxon>Vertebrata</taxon>
        <taxon>Euteleostomi</taxon>
        <taxon>Amphibia</taxon>
        <taxon>Batrachia</taxon>
        <taxon>Caudata</taxon>
        <taxon>Salamandroidea</taxon>
        <taxon>Salamandridae</taxon>
        <taxon>Pleurodelinae</taxon>
        <taxon>Pleurodeles</taxon>
    </lineage>
</organism>
<reference evidence="2" key="1">
    <citation type="journal article" date="2022" name="bioRxiv">
        <title>Sequencing and chromosome-scale assembly of the giantPleurodeles waltlgenome.</title>
        <authorList>
            <person name="Brown T."/>
            <person name="Elewa A."/>
            <person name="Iarovenko S."/>
            <person name="Subramanian E."/>
            <person name="Araus A.J."/>
            <person name="Petzold A."/>
            <person name="Susuki M."/>
            <person name="Suzuki K.-i.T."/>
            <person name="Hayashi T."/>
            <person name="Toyoda A."/>
            <person name="Oliveira C."/>
            <person name="Osipova E."/>
            <person name="Leigh N.D."/>
            <person name="Simon A."/>
            <person name="Yun M.H."/>
        </authorList>
    </citation>
    <scope>NUCLEOTIDE SEQUENCE</scope>
    <source>
        <strain evidence="2">20211129_DDA</strain>
        <tissue evidence="2">Liver</tissue>
    </source>
</reference>
<gene>
    <name evidence="2" type="ORF">NDU88_004163</name>
</gene>
<keyword evidence="3" id="KW-1185">Reference proteome</keyword>
<accession>A0AAV7MVP0</accession>
<sequence length="154" mass="16485">MRSPSALTGPYIYQFQRSRALAPAAKKFSAAPQRSGLSEEVAWADAAASDPEAAARTSNPRALLGRTEQRQEVRAPGFLKGGETPAEGSAEEGVMEAEDERRQQRAVIIPKSSSGWRRTGRAPEESTAPAAAQEAHCEVSSHASGEAWLTQVRP</sequence>
<dbReference type="EMBL" id="JANPWB010000013">
    <property type="protein sequence ID" value="KAJ1106765.1"/>
    <property type="molecule type" value="Genomic_DNA"/>
</dbReference>
<name>A0AAV7MVP0_PLEWA</name>
<proteinExistence type="predicted"/>
<evidence type="ECO:0000313" key="2">
    <source>
        <dbReference type="EMBL" id="KAJ1106765.1"/>
    </source>
</evidence>
<dbReference type="Proteomes" id="UP001066276">
    <property type="component" value="Chromosome 9"/>
</dbReference>
<evidence type="ECO:0000256" key="1">
    <source>
        <dbReference type="SAM" id="MobiDB-lite"/>
    </source>
</evidence>
<evidence type="ECO:0000313" key="3">
    <source>
        <dbReference type="Proteomes" id="UP001066276"/>
    </source>
</evidence>
<feature type="compositionally biased region" description="Acidic residues" evidence="1">
    <location>
        <begin position="89"/>
        <end position="98"/>
    </location>
</feature>
<feature type="compositionally biased region" description="Low complexity" evidence="1">
    <location>
        <begin position="43"/>
        <end position="55"/>
    </location>
</feature>